<reference evidence="2" key="1">
    <citation type="journal article" date="2023" name="Science">
        <title>Genome structures resolve the early diversification of teleost fishes.</title>
        <authorList>
            <person name="Parey E."/>
            <person name="Louis A."/>
            <person name="Montfort J."/>
            <person name="Bouchez O."/>
            <person name="Roques C."/>
            <person name="Iampietro C."/>
            <person name="Lluch J."/>
            <person name="Castinel A."/>
            <person name="Donnadieu C."/>
            <person name="Desvignes T."/>
            <person name="Floi Bucao C."/>
            <person name="Jouanno E."/>
            <person name="Wen M."/>
            <person name="Mejri S."/>
            <person name="Dirks R."/>
            <person name="Jansen H."/>
            <person name="Henkel C."/>
            <person name="Chen W.J."/>
            <person name="Zahm M."/>
            <person name="Cabau C."/>
            <person name="Klopp C."/>
            <person name="Thompson A.W."/>
            <person name="Robinson-Rechavi M."/>
            <person name="Braasch I."/>
            <person name="Lecointre G."/>
            <person name="Bobe J."/>
            <person name="Postlethwait J.H."/>
            <person name="Berthelot C."/>
            <person name="Roest Crollius H."/>
            <person name="Guiguen Y."/>
        </authorList>
    </citation>
    <scope>NUCLEOTIDE SEQUENCE</scope>
    <source>
        <strain evidence="2">NC1722</strain>
    </source>
</reference>
<dbReference type="Proteomes" id="UP001221898">
    <property type="component" value="Unassembled WGS sequence"/>
</dbReference>
<accession>A0AAD7WV84</accession>
<evidence type="ECO:0000256" key="1">
    <source>
        <dbReference type="SAM" id="MobiDB-lite"/>
    </source>
</evidence>
<gene>
    <name evidence="2" type="ORF">AAFF_G00187280</name>
</gene>
<evidence type="ECO:0000313" key="2">
    <source>
        <dbReference type="EMBL" id="KAJ8410771.1"/>
    </source>
</evidence>
<name>A0AAD7WV84_9TELE</name>
<protein>
    <submittedName>
        <fullName evidence="2">Uncharacterized protein</fullName>
    </submittedName>
</protein>
<dbReference type="EMBL" id="JAINUG010000025">
    <property type="protein sequence ID" value="KAJ8410771.1"/>
    <property type="molecule type" value="Genomic_DNA"/>
</dbReference>
<evidence type="ECO:0000313" key="3">
    <source>
        <dbReference type="Proteomes" id="UP001221898"/>
    </source>
</evidence>
<keyword evidence="3" id="KW-1185">Reference proteome</keyword>
<sequence length="98" mass="10594">MPFCTMPARHPRGPLDSSAISCESPQPQTPPHGLFALAPQPSTPETDRLYKIAFITTVAPLAFLFSRNDIVLPPPSDNSAQPKASIAPPGHPRPLEMR</sequence>
<feature type="region of interest" description="Disordered" evidence="1">
    <location>
        <begin position="72"/>
        <end position="98"/>
    </location>
</feature>
<comment type="caution">
    <text evidence="2">The sequence shown here is derived from an EMBL/GenBank/DDBJ whole genome shotgun (WGS) entry which is preliminary data.</text>
</comment>
<proteinExistence type="predicted"/>
<organism evidence="2 3">
    <name type="scientific">Aldrovandia affinis</name>
    <dbReference type="NCBI Taxonomy" id="143900"/>
    <lineage>
        <taxon>Eukaryota</taxon>
        <taxon>Metazoa</taxon>
        <taxon>Chordata</taxon>
        <taxon>Craniata</taxon>
        <taxon>Vertebrata</taxon>
        <taxon>Euteleostomi</taxon>
        <taxon>Actinopterygii</taxon>
        <taxon>Neopterygii</taxon>
        <taxon>Teleostei</taxon>
        <taxon>Notacanthiformes</taxon>
        <taxon>Halosauridae</taxon>
        <taxon>Aldrovandia</taxon>
    </lineage>
</organism>
<dbReference type="AlphaFoldDB" id="A0AAD7WV84"/>